<proteinExistence type="predicted"/>
<evidence type="ECO:0000256" key="1">
    <source>
        <dbReference type="SAM" id="SignalP"/>
    </source>
</evidence>
<sequence>MRRSVMALGSVVFAVVVTSAAGNTAHAATGQVALRWTVDGSRVEKVIDNPSGCIDLSAVGVTGRASVRNLTDRKVKLWNGIGCRGTYGGGIEHGERNGRWGFPDWSIYISS</sequence>
<name>A0A917R5S0_9NOCA</name>
<feature type="signal peptide" evidence="1">
    <location>
        <begin position="1"/>
        <end position="27"/>
    </location>
</feature>
<comment type="caution">
    <text evidence="2">The sequence shown here is derived from an EMBL/GenBank/DDBJ whole genome shotgun (WGS) entry which is preliminary data.</text>
</comment>
<gene>
    <name evidence="2" type="ORF">GCM10011588_02840</name>
</gene>
<keyword evidence="1" id="KW-0732">Signal</keyword>
<evidence type="ECO:0000313" key="2">
    <source>
        <dbReference type="EMBL" id="GGK91882.1"/>
    </source>
</evidence>
<dbReference type="EMBL" id="BMMH01000001">
    <property type="protein sequence ID" value="GGK91882.1"/>
    <property type="molecule type" value="Genomic_DNA"/>
</dbReference>
<organism evidence="2 3">
    <name type="scientific">Nocardia jinanensis</name>
    <dbReference type="NCBI Taxonomy" id="382504"/>
    <lineage>
        <taxon>Bacteria</taxon>
        <taxon>Bacillati</taxon>
        <taxon>Actinomycetota</taxon>
        <taxon>Actinomycetes</taxon>
        <taxon>Mycobacteriales</taxon>
        <taxon>Nocardiaceae</taxon>
        <taxon>Nocardia</taxon>
    </lineage>
</organism>
<dbReference type="RefSeq" id="WP_156426261.1">
    <property type="nucleotide sequence ID" value="NZ_BMMH01000001.1"/>
</dbReference>
<dbReference type="Proteomes" id="UP000638263">
    <property type="component" value="Unassembled WGS sequence"/>
</dbReference>
<protein>
    <submittedName>
        <fullName evidence="2">Uncharacterized protein</fullName>
    </submittedName>
</protein>
<keyword evidence="3" id="KW-1185">Reference proteome</keyword>
<reference evidence="2" key="2">
    <citation type="submission" date="2020-09" db="EMBL/GenBank/DDBJ databases">
        <authorList>
            <person name="Sun Q."/>
            <person name="Zhou Y."/>
        </authorList>
    </citation>
    <scope>NUCLEOTIDE SEQUENCE</scope>
    <source>
        <strain evidence="2">CGMCC 4.3508</strain>
    </source>
</reference>
<feature type="chain" id="PRO_5038128588" evidence="1">
    <location>
        <begin position="28"/>
        <end position="111"/>
    </location>
</feature>
<reference evidence="2" key="1">
    <citation type="journal article" date="2014" name="Int. J. Syst. Evol. Microbiol.">
        <title>Complete genome sequence of Corynebacterium casei LMG S-19264T (=DSM 44701T), isolated from a smear-ripened cheese.</title>
        <authorList>
            <consortium name="US DOE Joint Genome Institute (JGI-PGF)"/>
            <person name="Walter F."/>
            <person name="Albersmeier A."/>
            <person name="Kalinowski J."/>
            <person name="Ruckert C."/>
        </authorList>
    </citation>
    <scope>NUCLEOTIDE SEQUENCE</scope>
    <source>
        <strain evidence="2">CGMCC 4.3508</strain>
    </source>
</reference>
<dbReference type="AlphaFoldDB" id="A0A917R5S0"/>
<evidence type="ECO:0000313" key="3">
    <source>
        <dbReference type="Proteomes" id="UP000638263"/>
    </source>
</evidence>
<accession>A0A917R5S0</accession>